<accession>E6MG28</accession>
<dbReference type="Proteomes" id="UP000004754">
    <property type="component" value="Unassembled WGS sequence"/>
</dbReference>
<dbReference type="EMBL" id="AEQN01000016">
    <property type="protein sequence ID" value="EFV01568.1"/>
    <property type="molecule type" value="Genomic_DNA"/>
</dbReference>
<reference evidence="1 2" key="1">
    <citation type="submission" date="2010-12" db="EMBL/GenBank/DDBJ databases">
        <authorList>
            <person name="Muzny D."/>
            <person name="Qin X."/>
            <person name="Deng J."/>
            <person name="Jiang H."/>
            <person name="Liu Y."/>
            <person name="Qu J."/>
            <person name="Song X.-Z."/>
            <person name="Zhang L."/>
            <person name="Thornton R."/>
            <person name="Coyle M."/>
            <person name="Francisco L."/>
            <person name="Jackson L."/>
            <person name="Javaid M."/>
            <person name="Korchina V."/>
            <person name="Kovar C."/>
            <person name="Mata R."/>
            <person name="Mathew T."/>
            <person name="Ngo R."/>
            <person name="Nguyen L."/>
            <person name="Nguyen N."/>
            <person name="Okwuonu G."/>
            <person name="Ongeri F."/>
            <person name="Pham C."/>
            <person name="Simmons D."/>
            <person name="Wilczek-Boney K."/>
            <person name="Hale W."/>
            <person name="Jakkamsetti A."/>
            <person name="Pham P."/>
            <person name="Ruth R."/>
            <person name="San Lucas F."/>
            <person name="Warren J."/>
            <person name="Zhang J."/>
            <person name="Zhao Z."/>
            <person name="Zhou C."/>
            <person name="Zhu D."/>
            <person name="Lee S."/>
            <person name="Bess C."/>
            <person name="Blankenburg K."/>
            <person name="Forbes L."/>
            <person name="Fu Q."/>
            <person name="Gubbala S."/>
            <person name="Hirani K."/>
            <person name="Jayaseelan J.C."/>
            <person name="Lara F."/>
            <person name="Munidasa M."/>
            <person name="Palculict T."/>
            <person name="Patil S."/>
            <person name="Pu L.-L."/>
            <person name="Saada N."/>
            <person name="Tang L."/>
            <person name="Weissenberger G."/>
            <person name="Zhu Y."/>
            <person name="Hemphill L."/>
            <person name="Shang Y."/>
            <person name="Youmans B."/>
            <person name="Ayvaz T."/>
            <person name="Ross M."/>
            <person name="Santibanez J."/>
            <person name="Aqrawi P."/>
            <person name="Gross S."/>
            <person name="Joshi V."/>
            <person name="Fowler G."/>
            <person name="Nazareth L."/>
            <person name="Reid J."/>
            <person name="Worley K."/>
            <person name="Petrosino J."/>
            <person name="Highlander S."/>
            <person name="Gibbs R."/>
        </authorList>
    </citation>
    <scope>NUCLEOTIDE SEQUENCE [LARGE SCALE GENOMIC DNA]</scope>
    <source>
        <strain evidence="1 2">ATCC 23263</strain>
    </source>
</reference>
<proteinExistence type="predicted"/>
<protein>
    <submittedName>
        <fullName evidence="1">Uncharacterized protein</fullName>
    </submittedName>
</protein>
<sequence>MNSVPGTYRAYGRERQFIIVLPERDVVIAVQAMHHDVQEILDLVWETILPQL</sequence>
<keyword evidence="2" id="KW-1185">Reference proteome</keyword>
<evidence type="ECO:0000313" key="1">
    <source>
        <dbReference type="EMBL" id="EFV01568.1"/>
    </source>
</evidence>
<gene>
    <name evidence="1" type="ORF">HMP0721_0961</name>
</gene>
<evidence type="ECO:0000313" key="2">
    <source>
        <dbReference type="Proteomes" id="UP000004754"/>
    </source>
</evidence>
<dbReference type="HOGENOM" id="CLU_3083665_0_0_9"/>
<comment type="caution">
    <text evidence="1">The sequence shown here is derived from an EMBL/GenBank/DDBJ whole genome shotgun (WGS) entry which is preliminary data.</text>
</comment>
<organism evidence="1 2">
    <name type="scientific">Pseudoramibacter alactolyticus ATCC 23263</name>
    <dbReference type="NCBI Taxonomy" id="887929"/>
    <lineage>
        <taxon>Bacteria</taxon>
        <taxon>Bacillati</taxon>
        <taxon>Bacillota</taxon>
        <taxon>Clostridia</taxon>
        <taxon>Eubacteriales</taxon>
        <taxon>Eubacteriaceae</taxon>
        <taxon>Pseudoramibacter</taxon>
    </lineage>
</organism>
<dbReference type="STRING" id="887929.HMP0721_0961"/>
<name>E6MG28_9FIRM</name>
<dbReference type="AlphaFoldDB" id="E6MG28"/>